<dbReference type="InterPro" id="IPR029044">
    <property type="entry name" value="Nucleotide-diphossugar_trans"/>
</dbReference>
<dbReference type="NCBIfam" id="NF010496">
    <property type="entry name" value="PRK13915.1"/>
    <property type="match status" value="1"/>
</dbReference>
<evidence type="ECO:0000313" key="13">
    <source>
        <dbReference type="Proteomes" id="UP000539313"/>
    </source>
</evidence>
<dbReference type="InterPro" id="IPR001173">
    <property type="entry name" value="Glyco_trans_2-like"/>
</dbReference>
<keyword evidence="5 12" id="KW-0808">Transferase</keyword>
<keyword evidence="6" id="KW-0460">Magnesium</keyword>
<comment type="cofactor">
    <cofactor evidence="2">
        <name>Mg(2+)</name>
        <dbReference type="ChEBI" id="CHEBI:18420"/>
    </cofactor>
</comment>
<evidence type="ECO:0000256" key="10">
    <source>
        <dbReference type="ARBA" id="ARBA00048997"/>
    </source>
</evidence>
<dbReference type="SUPFAM" id="SSF53448">
    <property type="entry name" value="Nucleotide-diphospho-sugar transferases"/>
    <property type="match status" value="1"/>
</dbReference>
<comment type="caution">
    <text evidence="12">The sequence shown here is derived from an EMBL/GenBank/DDBJ whole genome shotgun (WGS) entry which is preliminary data.</text>
</comment>
<accession>A0A7W3R9P4</accession>
<evidence type="ECO:0000256" key="8">
    <source>
        <dbReference type="ARBA" id="ARBA00040894"/>
    </source>
</evidence>
<evidence type="ECO:0000256" key="2">
    <source>
        <dbReference type="ARBA" id="ARBA00001946"/>
    </source>
</evidence>
<evidence type="ECO:0000256" key="7">
    <source>
        <dbReference type="ARBA" id="ARBA00039022"/>
    </source>
</evidence>
<comment type="cofactor">
    <cofactor evidence="1">
        <name>Mn(2+)</name>
        <dbReference type="ChEBI" id="CHEBI:29035"/>
    </cofactor>
</comment>
<dbReference type="EMBL" id="JACJII010000001">
    <property type="protein sequence ID" value="MBA9004981.1"/>
    <property type="molecule type" value="Genomic_DNA"/>
</dbReference>
<gene>
    <name evidence="12" type="ORF">HNR21_003863</name>
</gene>
<organism evidence="12 13">
    <name type="scientific">Thermomonospora cellulosilytica</name>
    <dbReference type="NCBI Taxonomy" id="1411118"/>
    <lineage>
        <taxon>Bacteria</taxon>
        <taxon>Bacillati</taxon>
        <taxon>Actinomycetota</taxon>
        <taxon>Actinomycetes</taxon>
        <taxon>Streptosporangiales</taxon>
        <taxon>Thermomonosporaceae</taxon>
        <taxon>Thermomonospora</taxon>
    </lineage>
</organism>
<comment type="catalytic activity">
    <reaction evidence="9">
        <text>(2R)-3-phosphoglycerate + UDP-alpha-D-glucose = (2R)-2-O-(alpha-D-glucopyranosyl)-3-phospho-glycerate + UDP + H(+)</text>
        <dbReference type="Rhea" id="RHEA:31319"/>
        <dbReference type="ChEBI" id="CHEBI:15378"/>
        <dbReference type="ChEBI" id="CHEBI:58223"/>
        <dbReference type="ChEBI" id="CHEBI:58272"/>
        <dbReference type="ChEBI" id="CHEBI:58885"/>
        <dbReference type="ChEBI" id="CHEBI:62600"/>
        <dbReference type="EC" id="2.4.1.266"/>
    </reaction>
    <physiologicalReaction direction="left-to-right" evidence="9">
        <dbReference type="Rhea" id="RHEA:31320"/>
    </physiologicalReaction>
</comment>
<dbReference type="Pfam" id="PF00535">
    <property type="entry name" value="Glycos_transf_2"/>
    <property type="match status" value="1"/>
</dbReference>
<dbReference type="RefSeq" id="WP_182706285.1">
    <property type="nucleotide sequence ID" value="NZ_JACJII010000001.1"/>
</dbReference>
<evidence type="ECO:0000256" key="6">
    <source>
        <dbReference type="ARBA" id="ARBA00022842"/>
    </source>
</evidence>
<sequence length="337" mass="36397">MRPPSPTPDTTGPVDVGTWLRTRTSGSADWPAEAVLDAKGEHRVSVVLPARNEEATVGEIAGLIRRDLQERLPLVDELLVIDSRSTDATARVAAAAGARVVHQDTVLPELGPMAGKGEALWKALAVTTGDLVVFVDADLRNFGTHFITGLLGPLLADPAVAYVKGCYERPLAEEGQVRPHGGGRVTELVARPLINLHWPALAGFIQPLAGEYAGRRDALERVPFVTGYGVELGLLIDLLHLVGLDGMAQVDLGVRVHSNQPVDALGRMACQIMLTAWSRLEREGRAVAAEPPGERLLQFVHLGDRREIRISDVGVRERPPLVTVPGYRRPSAGWRAR</sequence>
<dbReference type="Proteomes" id="UP000539313">
    <property type="component" value="Unassembled WGS sequence"/>
</dbReference>
<evidence type="ECO:0000256" key="3">
    <source>
        <dbReference type="ARBA" id="ARBA00006739"/>
    </source>
</evidence>
<dbReference type="Gene3D" id="3.90.550.10">
    <property type="entry name" value="Spore Coat Polysaccharide Biosynthesis Protein SpsA, Chain A"/>
    <property type="match status" value="1"/>
</dbReference>
<evidence type="ECO:0000256" key="9">
    <source>
        <dbReference type="ARBA" id="ARBA00048689"/>
    </source>
</evidence>
<feature type="domain" description="Glycosyltransferase 2-like" evidence="11">
    <location>
        <begin position="45"/>
        <end position="170"/>
    </location>
</feature>
<name>A0A7W3R9P4_9ACTN</name>
<comment type="similarity">
    <text evidence="3">Belongs to the glycosyltransferase 2 family.</text>
</comment>
<evidence type="ECO:0000256" key="5">
    <source>
        <dbReference type="ARBA" id="ARBA00022679"/>
    </source>
</evidence>
<dbReference type="EC" id="2.4.1.266" evidence="7"/>
<dbReference type="GO" id="GO:0016757">
    <property type="term" value="F:glycosyltransferase activity"/>
    <property type="evidence" value="ECO:0007669"/>
    <property type="project" value="UniProtKB-KW"/>
</dbReference>
<dbReference type="PANTHER" id="PTHR48090:SF10">
    <property type="entry name" value="GLUCOSYL-3-PHOSPHOGLYCERATE SYNTHASE"/>
    <property type="match status" value="1"/>
</dbReference>
<evidence type="ECO:0000256" key="1">
    <source>
        <dbReference type="ARBA" id="ARBA00001936"/>
    </source>
</evidence>
<proteinExistence type="inferred from homology"/>
<keyword evidence="13" id="KW-1185">Reference proteome</keyword>
<dbReference type="InterPro" id="IPR050256">
    <property type="entry name" value="Glycosyltransferase_2"/>
</dbReference>
<dbReference type="CDD" id="cd00761">
    <property type="entry name" value="Glyco_tranf_GTA_type"/>
    <property type="match status" value="1"/>
</dbReference>
<comment type="catalytic activity">
    <reaction evidence="10">
        <text>an NDP-alpha-D-glucose + (2R)-3-phosphoglycerate = (2R)-2-O-(alpha-D-glucopyranosyl)-3-phospho-glycerate + a ribonucleoside 5'-diphosphate + H(+)</text>
        <dbReference type="Rhea" id="RHEA:47244"/>
        <dbReference type="ChEBI" id="CHEBI:15378"/>
        <dbReference type="ChEBI" id="CHEBI:57930"/>
        <dbReference type="ChEBI" id="CHEBI:58272"/>
        <dbReference type="ChEBI" id="CHEBI:62600"/>
        <dbReference type="ChEBI" id="CHEBI:76533"/>
        <dbReference type="EC" id="2.4.1.266"/>
    </reaction>
    <physiologicalReaction direction="left-to-right" evidence="10">
        <dbReference type="Rhea" id="RHEA:47245"/>
    </physiologicalReaction>
</comment>
<dbReference type="AlphaFoldDB" id="A0A7W3R9P4"/>
<protein>
    <recommendedName>
        <fullName evidence="8">Glucosyl-3-phosphoglycerate synthase</fullName>
        <ecNumber evidence="7">2.4.1.266</ecNumber>
    </recommendedName>
</protein>
<evidence type="ECO:0000313" key="12">
    <source>
        <dbReference type="EMBL" id="MBA9004981.1"/>
    </source>
</evidence>
<reference evidence="12 13" key="1">
    <citation type="submission" date="2020-08" db="EMBL/GenBank/DDBJ databases">
        <title>Sequencing the genomes of 1000 actinobacteria strains.</title>
        <authorList>
            <person name="Klenk H.-P."/>
        </authorList>
    </citation>
    <scope>NUCLEOTIDE SEQUENCE [LARGE SCALE GENOMIC DNA]</scope>
    <source>
        <strain evidence="12 13">DSM 45823</strain>
    </source>
</reference>
<keyword evidence="4 12" id="KW-0328">Glycosyltransferase</keyword>
<evidence type="ECO:0000256" key="4">
    <source>
        <dbReference type="ARBA" id="ARBA00022676"/>
    </source>
</evidence>
<dbReference type="PANTHER" id="PTHR48090">
    <property type="entry name" value="UNDECAPRENYL-PHOSPHATE 4-DEOXY-4-FORMAMIDO-L-ARABINOSE TRANSFERASE-RELATED"/>
    <property type="match status" value="1"/>
</dbReference>
<evidence type="ECO:0000259" key="11">
    <source>
        <dbReference type="Pfam" id="PF00535"/>
    </source>
</evidence>